<dbReference type="RefSeq" id="WP_382364834.1">
    <property type="nucleotide sequence ID" value="NZ_JBHLWV010000022.1"/>
</dbReference>
<gene>
    <name evidence="1" type="ORF">ACFFJD_13125</name>
</gene>
<dbReference type="Proteomes" id="UP001589783">
    <property type="component" value="Unassembled WGS sequence"/>
</dbReference>
<name>A0ABV6HCX3_9ACTN</name>
<comment type="caution">
    <text evidence="1">The sequence shown here is derived from an EMBL/GenBank/DDBJ whole genome shotgun (WGS) entry which is preliminary data.</text>
</comment>
<dbReference type="EMBL" id="JBHLWV010000022">
    <property type="protein sequence ID" value="MFC0315793.1"/>
    <property type="molecule type" value="Genomic_DNA"/>
</dbReference>
<proteinExistence type="predicted"/>
<organism evidence="1 2">
    <name type="scientific">Gordonia phosphorivorans</name>
    <dbReference type="NCBI Taxonomy" id="1056982"/>
    <lineage>
        <taxon>Bacteria</taxon>
        <taxon>Bacillati</taxon>
        <taxon>Actinomycetota</taxon>
        <taxon>Actinomycetes</taxon>
        <taxon>Mycobacteriales</taxon>
        <taxon>Gordoniaceae</taxon>
        <taxon>Gordonia</taxon>
    </lineage>
</organism>
<evidence type="ECO:0000313" key="2">
    <source>
        <dbReference type="Proteomes" id="UP001589783"/>
    </source>
</evidence>
<evidence type="ECO:0000313" key="1">
    <source>
        <dbReference type="EMBL" id="MFC0315793.1"/>
    </source>
</evidence>
<sequence length="78" mass="8725">MKTRWAIAALAAAGPQVGDRCIGRTAVDANGVAIMCDDYQWRANVGQTPQHKWADEQTKWAECIAEYTIEQCREMLNP</sequence>
<protein>
    <submittedName>
        <fullName evidence="1">Uncharacterized protein</fullName>
    </submittedName>
</protein>
<reference evidence="1 2" key="1">
    <citation type="submission" date="2024-09" db="EMBL/GenBank/DDBJ databases">
        <authorList>
            <person name="Sun Q."/>
            <person name="Mori K."/>
        </authorList>
    </citation>
    <scope>NUCLEOTIDE SEQUENCE [LARGE SCALE GENOMIC DNA]</scope>
    <source>
        <strain evidence="1 2">CCM 7957</strain>
    </source>
</reference>
<accession>A0ABV6HCX3</accession>
<keyword evidence="2" id="KW-1185">Reference proteome</keyword>